<name>A0ACC0PLX7_RHOML</name>
<dbReference type="Proteomes" id="UP001062846">
    <property type="component" value="Chromosome 2"/>
</dbReference>
<protein>
    <submittedName>
        <fullName evidence="1">Uncharacterized protein</fullName>
    </submittedName>
</protein>
<keyword evidence="2" id="KW-1185">Reference proteome</keyword>
<proteinExistence type="predicted"/>
<evidence type="ECO:0000313" key="1">
    <source>
        <dbReference type="EMBL" id="KAI8566027.1"/>
    </source>
</evidence>
<accession>A0ACC0PLX7</accession>
<organism evidence="1 2">
    <name type="scientific">Rhododendron molle</name>
    <name type="common">Chinese azalea</name>
    <name type="synonym">Azalea mollis</name>
    <dbReference type="NCBI Taxonomy" id="49168"/>
    <lineage>
        <taxon>Eukaryota</taxon>
        <taxon>Viridiplantae</taxon>
        <taxon>Streptophyta</taxon>
        <taxon>Embryophyta</taxon>
        <taxon>Tracheophyta</taxon>
        <taxon>Spermatophyta</taxon>
        <taxon>Magnoliopsida</taxon>
        <taxon>eudicotyledons</taxon>
        <taxon>Gunneridae</taxon>
        <taxon>Pentapetalae</taxon>
        <taxon>asterids</taxon>
        <taxon>Ericales</taxon>
        <taxon>Ericaceae</taxon>
        <taxon>Ericoideae</taxon>
        <taxon>Rhodoreae</taxon>
        <taxon>Rhododendron</taxon>
    </lineage>
</organism>
<comment type="caution">
    <text evidence="1">The sequence shown here is derived from an EMBL/GenBank/DDBJ whole genome shotgun (WGS) entry which is preliminary data.</text>
</comment>
<reference evidence="1" key="1">
    <citation type="submission" date="2022-02" db="EMBL/GenBank/DDBJ databases">
        <title>Plant Genome Project.</title>
        <authorList>
            <person name="Zhang R.-G."/>
        </authorList>
    </citation>
    <scope>NUCLEOTIDE SEQUENCE</scope>
    <source>
        <strain evidence="1">AT1</strain>
    </source>
</reference>
<dbReference type="EMBL" id="CM046389">
    <property type="protein sequence ID" value="KAI8566027.1"/>
    <property type="molecule type" value="Genomic_DNA"/>
</dbReference>
<gene>
    <name evidence="1" type="ORF">RHMOL_Rhmol02G0007200</name>
</gene>
<evidence type="ECO:0000313" key="2">
    <source>
        <dbReference type="Proteomes" id="UP001062846"/>
    </source>
</evidence>
<sequence length="215" mass="24914">MRMVSEESDLKSQLVTETCNISRRAIACAHRHGGNRSRSPFMDWYLILRVEEDAGSDVIRKQYHKLALQLHPDKNKHPKAEVAFKLLSEAYECLSQDTKRAEFNLERRSSRCIECSRTPCATSNHPATTGGFLPRERSGQKTRQGFKDLRTRFSEEIQVIENCLRANKASTKEFPIFNTRKEHPIFNPSDYRFQGYPHQRTEGFTRSTRAFTTRG</sequence>